<feature type="chain" id="PRO_5045981697" description="Cation efflux protein cytoplasmic domain-containing protein" evidence="2">
    <location>
        <begin position="23"/>
        <end position="137"/>
    </location>
</feature>
<sequence>MKKRQILAPLSLSLLLLGACNADTDNEKEVDKEQTEPTENVVKEPVDKSDTTASNDELKEEFEKEEGVSEVSLIITEDAGGFVLLDFEVTEDMKKEDAEKISKKYYERLEKEYPEHSIDIQARKSGETFVQETKEVK</sequence>
<accession>A0ABM6JXW8</accession>
<evidence type="ECO:0000313" key="5">
    <source>
        <dbReference type="Proteomes" id="UP000192486"/>
    </source>
</evidence>
<dbReference type="InterPro" id="IPR027470">
    <property type="entry name" value="Cation_efflux_CTD"/>
</dbReference>
<feature type="region of interest" description="Disordered" evidence="1">
    <location>
        <begin position="25"/>
        <end position="64"/>
    </location>
</feature>
<proteinExistence type="predicted"/>
<dbReference type="Pfam" id="PF16916">
    <property type="entry name" value="ZT_dimer"/>
    <property type="match status" value="1"/>
</dbReference>
<evidence type="ECO:0000256" key="2">
    <source>
        <dbReference type="SAM" id="SignalP"/>
    </source>
</evidence>
<gene>
    <name evidence="4" type="ORF">SporoS204_13145</name>
</gene>
<keyword evidence="5" id="KW-1185">Reference proteome</keyword>
<reference evidence="4 5" key="1">
    <citation type="submission" date="2016-04" db="EMBL/GenBank/DDBJ databases">
        <title>Comparative Genomics and Epigenetics of Sporosarcina ureae.</title>
        <authorList>
            <person name="Oliver A.S."/>
            <person name="Cooper K.K."/>
        </authorList>
    </citation>
    <scope>NUCLEOTIDE SEQUENCE [LARGE SCALE GENOMIC DNA]</scope>
    <source>
        <strain evidence="4 5">S204</strain>
    </source>
</reference>
<dbReference type="RefSeq" id="WP_029052611.1">
    <property type="nucleotide sequence ID" value="NZ_CP015108.1"/>
</dbReference>
<name>A0ABM6JXW8_SPOUR</name>
<evidence type="ECO:0000259" key="3">
    <source>
        <dbReference type="Pfam" id="PF16916"/>
    </source>
</evidence>
<dbReference type="PROSITE" id="PS51257">
    <property type="entry name" value="PROKAR_LIPOPROTEIN"/>
    <property type="match status" value="1"/>
</dbReference>
<organism evidence="4 5">
    <name type="scientific">Sporosarcina ureae</name>
    <dbReference type="NCBI Taxonomy" id="1571"/>
    <lineage>
        <taxon>Bacteria</taxon>
        <taxon>Bacillati</taxon>
        <taxon>Bacillota</taxon>
        <taxon>Bacilli</taxon>
        <taxon>Bacillales</taxon>
        <taxon>Caryophanaceae</taxon>
        <taxon>Sporosarcina</taxon>
    </lineage>
</organism>
<keyword evidence="2" id="KW-0732">Signal</keyword>
<dbReference type="EMBL" id="CP015108">
    <property type="protein sequence ID" value="ARF15011.1"/>
    <property type="molecule type" value="Genomic_DNA"/>
</dbReference>
<feature type="signal peptide" evidence="2">
    <location>
        <begin position="1"/>
        <end position="22"/>
    </location>
</feature>
<protein>
    <recommendedName>
        <fullName evidence="3">Cation efflux protein cytoplasmic domain-containing protein</fullName>
    </recommendedName>
</protein>
<dbReference type="Proteomes" id="UP000192486">
    <property type="component" value="Chromosome"/>
</dbReference>
<feature type="domain" description="Cation efflux protein cytoplasmic" evidence="3">
    <location>
        <begin position="55"/>
        <end position="121"/>
    </location>
</feature>
<evidence type="ECO:0000313" key="4">
    <source>
        <dbReference type="EMBL" id="ARF15011.1"/>
    </source>
</evidence>
<feature type="compositionally biased region" description="Basic and acidic residues" evidence="1">
    <location>
        <begin position="25"/>
        <end position="50"/>
    </location>
</feature>
<evidence type="ECO:0000256" key="1">
    <source>
        <dbReference type="SAM" id="MobiDB-lite"/>
    </source>
</evidence>